<sequence length="268" mass="29831">MGHSPSIAQLSAKQTAFNDYLKTLESQLHQKAAGTEKALQDLITNTYKTDGWHHQVYIKGQKTEFMLSSDWSLDNVKKIIDAIGKAMFGNSKDMPNGINMEAETEKMGAAIKGMANLELYMTSKVFDVLSGAIQSFGSSSSLTYNTELKTEPLGNGFRLFAAISADSFKSTEFFNSDSISEYMYTFEVHFSEQEASLQASIEIAKLYEDQITAFVQKSEDLLSQLENDRLNSVQYRSLADVYQKMIEGARAKLKALETSPQSHAVISM</sequence>
<protein>
    <submittedName>
        <fullName evidence="1">Uncharacterized protein</fullName>
    </submittedName>
</protein>
<evidence type="ECO:0000313" key="2">
    <source>
        <dbReference type="Proteomes" id="UP000251166"/>
    </source>
</evidence>
<reference evidence="1 2" key="1">
    <citation type="submission" date="2018-07" db="EMBL/GenBank/DDBJ databases">
        <title>Rhizobium leguminosarum strain:ATCC 14479 Genome sequencing and assembly.</title>
        <authorList>
            <person name="Chakraborty R."/>
        </authorList>
    </citation>
    <scope>NUCLEOTIDE SEQUENCE [LARGE SCALE GENOMIC DNA]</scope>
    <source>
        <strain evidence="1 2">ATCC 14479</strain>
        <plasmid evidence="2">Plasmid unnamed2</plasmid>
    </source>
</reference>
<gene>
    <name evidence="1" type="ORF">DLJ82_7534</name>
</gene>
<name>A0A2Z4YRT0_RHILE</name>
<evidence type="ECO:0000313" key="1">
    <source>
        <dbReference type="EMBL" id="AXA43779.1"/>
    </source>
</evidence>
<keyword evidence="1" id="KW-0614">Plasmid</keyword>
<dbReference type="RefSeq" id="WP_063473348.1">
    <property type="nucleotide sequence ID" value="NZ_CP030762.1"/>
</dbReference>
<dbReference type="AlphaFoldDB" id="A0A2Z4YRT0"/>
<accession>A0A2Z4YRT0</accession>
<dbReference type="EMBL" id="CP030762">
    <property type="protein sequence ID" value="AXA43779.1"/>
    <property type="molecule type" value="Genomic_DNA"/>
</dbReference>
<proteinExistence type="predicted"/>
<dbReference type="Proteomes" id="UP000251166">
    <property type="component" value="Plasmid unnamed2"/>
</dbReference>
<organism evidence="1 2">
    <name type="scientific">Rhizobium leguminosarum</name>
    <dbReference type="NCBI Taxonomy" id="384"/>
    <lineage>
        <taxon>Bacteria</taxon>
        <taxon>Pseudomonadati</taxon>
        <taxon>Pseudomonadota</taxon>
        <taxon>Alphaproteobacteria</taxon>
        <taxon>Hyphomicrobiales</taxon>
        <taxon>Rhizobiaceae</taxon>
        <taxon>Rhizobium/Agrobacterium group</taxon>
        <taxon>Rhizobium</taxon>
    </lineage>
</organism>
<geneLocation type="plasmid" evidence="1 2">
    <name>unnamed2</name>
</geneLocation>